<feature type="transmembrane region" description="Helical" evidence="14">
    <location>
        <begin position="217"/>
        <end position="240"/>
    </location>
</feature>
<feature type="transmembrane region" description="Helical" evidence="14">
    <location>
        <begin position="326"/>
        <end position="347"/>
    </location>
</feature>
<evidence type="ECO:0000256" key="5">
    <source>
        <dbReference type="ARBA" id="ARBA00022692"/>
    </source>
</evidence>
<evidence type="ECO:0000256" key="11">
    <source>
        <dbReference type="ARBA" id="ARBA00023201"/>
    </source>
</evidence>
<evidence type="ECO:0000313" key="17">
    <source>
        <dbReference type="EMBL" id="KAG7323829.1"/>
    </source>
</evidence>
<feature type="transmembrane region" description="Helical" evidence="14">
    <location>
        <begin position="479"/>
        <end position="496"/>
    </location>
</feature>
<dbReference type="InterPro" id="IPR006153">
    <property type="entry name" value="Cation/H_exchanger_TM"/>
</dbReference>
<keyword evidence="4 12" id="KW-0050">Antiport</keyword>
<keyword evidence="3 12" id="KW-0813">Transport</keyword>
<evidence type="ECO:0000256" key="9">
    <source>
        <dbReference type="ARBA" id="ARBA00023065"/>
    </source>
</evidence>
<evidence type="ECO:0000256" key="6">
    <source>
        <dbReference type="ARBA" id="ARBA00022989"/>
    </source>
</evidence>
<keyword evidence="10 14" id="KW-0472">Membrane</keyword>
<feature type="transmembrane region" description="Helical" evidence="14">
    <location>
        <begin position="516"/>
        <end position="537"/>
    </location>
</feature>
<feature type="compositionally biased region" description="Polar residues" evidence="13">
    <location>
        <begin position="58"/>
        <end position="68"/>
    </location>
</feature>
<dbReference type="PANTHER" id="PTHR10110:SF191">
    <property type="entry name" value="SODIUM_HYDROGEN EXCHANGER 8"/>
    <property type="match status" value="1"/>
</dbReference>
<evidence type="ECO:0000256" key="3">
    <source>
        <dbReference type="ARBA" id="ARBA00022448"/>
    </source>
</evidence>
<keyword evidence="18" id="KW-1185">Reference proteome</keyword>
<feature type="region of interest" description="Disordered" evidence="13">
    <location>
        <begin position="33"/>
        <end position="77"/>
    </location>
</feature>
<accession>A0A9D3NK46</accession>
<dbReference type="OrthoDB" id="196264at2759"/>
<evidence type="ECO:0000256" key="15">
    <source>
        <dbReference type="SAM" id="SignalP"/>
    </source>
</evidence>
<proteinExistence type="inferred from homology"/>
<feature type="chain" id="PRO_5039725371" description="Sodium/hydrogen exchanger" evidence="15">
    <location>
        <begin position="25"/>
        <end position="646"/>
    </location>
</feature>
<dbReference type="Proteomes" id="UP000824219">
    <property type="component" value="Linkage Group LG15"/>
</dbReference>
<evidence type="ECO:0000256" key="13">
    <source>
        <dbReference type="SAM" id="MobiDB-lite"/>
    </source>
</evidence>
<comment type="caution">
    <text evidence="17">The sequence shown here is derived from an EMBL/GenBank/DDBJ whole genome shotgun (WGS) entry which is preliminary data.</text>
</comment>
<feature type="transmembrane region" description="Helical" evidence="14">
    <location>
        <begin position="187"/>
        <end position="205"/>
    </location>
</feature>
<feature type="signal peptide" evidence="15">
    <location>
        <begin position="1"/>
        <end position="24"/>
    </location>
</feature>
<evidence type="ECO:0000256" key="10">
    <source>
        <dbReference type="ARBA" id="ARBA00023136"/>
    </source>
</evidence>
<keyword evidence="5 12" id="KW-0812">Transmembrane</keyword>
<evidence type="ECO:0000256" key="4">
    <source>
        <dbReference type="ARBA" id="ARBA00022449"/>
    </source>
</evidence>
<evidence type="ECO:0000256" key="8">
    <source>
        <dbReference type="ARBA" id="ARBA00023053"/>
    </source>
</evidence>
<feature type="transmembrane region" description="Helical" evidence="14">
    <location>
        <begin position="149"/>
        <end position="167"/>
    </location>
</feature>
<dbReference type="PANTHER" id="PTHR10110">
    <property type="entry name" value="SODIUM/HYDROGEN EXCHANGER"/>
    <property type="match status" value="1"/>
</dbReference>
<feature type="transmembrane region" description="Helical" evidence="14">
    <location>
        <begin position="123"/>
        <end position="142"/>
    </location>
</feature>
<protein>
    <recommendedName>
        <fullName evidence="12">Sodium/hydrogen exchanger</fullName>
    </recommendedName>
</protein>
<name>A0A9D3NK46_9TELE</name>
<dbReference type="EMBL" id="JAHKSW010000015">
    <property type="protein sequence ID" value="KAG7323829.1"/>
    <property type="molecule type" value="Genomic_DNA"/>
</dbReference>
<feature type="transmembrane region" description="Helical" evidence="14">
    <location>
        <begin position="442"/>
        <end position="467"/>
    </location>
</feature>
<keyword evidence="11 12" id="KW-0739">Sodium transport</keyword>
<dbReference type="InterPro" id="IPR018422">
    <property type="entry name" value="Cation/H_exchanger_CPA1"/>
</dbReference>
<keyword evidence="6 14" id="KW-1133">Transmembrane helix</keyword>
<keyword evidence="8" id="KW-0915">Sodium</keyword>
<evidence type="ECO:0000256" key="1">
    <source>
        <dbReference type="ARBA" id="ARBA00004653"/>
    </source>
</evidence>
<dbReference type="Pfam" id="PF00999">
    <property type="entry name" value="Na_H_Exchanger"/>
    <property type="match status" value="1"/>
</dbReference>
<dbReference type="PRINTS" id="PR01084">
    <property type="entry name" value="NAHEXCHNGR"/>
</dbReference>
<evidence type="ECO:0000256" key="12">
    <source>
        <dbReference type="RuleBase" id="RU003722"/>
    </source>
</evidence>
<feature type="domain" description="Cation/H+ exchanger transmembrane" evidence="16">
    <location>
        <begin position="137"/>
        <end position="534"/>
    </location>
</feature>
<evidence type="ECO:0000256" key="7">
    <source>
        <dbReference type="ARBA" id="ARBA00023034"/>
    </source>
</evidence>
<evidence type="ECO:0000313" key="18">
    <source>
        <dbReference type="Proteomes" id="UP000824219"/>
    </source>
</evidence>
<evidence type="ECO:0000259" key="16">
    <source>
        <dbReference type="Pfam" id="PF00999"/>
    </source>
</evidence>
<keyword evidence="7" id="KW-0333">Golgi apparatus</keyword>
<reference evidence="17 18" key="1">
    <citation type="submission" date="2021-06" db="EMBL/GenBank/DDBJ databases">
        <title>Chromosome-level genome assembly of the red-tail catfish (Hemibagrus wyckioides).</title>
        <authorList>
            <person name="Shao F."/>
        </authorList>
    </citation>
    <scope>NUCLEOTIDE SEQUENCE [LARGE SCALE GENOMIC DNA]</scope>
    <source>
        <strain evidence="17">EC202008001</strain>
        <tissue evidence="17">Blood</tissue>
    </source>
</reference>
<evidence type="ECO:0000256" key="14">
    <source>
        <dbReference type="SAM" id="Phobius"/>
    </source>
</evidence>
<dbReference type="Gene3D" id="6.10.140.1330">
    <property type="match status" value="1"/>
</dbReference>
<dbReference type="GO" id="GO:0015385">
    <property type="term" value="F:sodium:proton antiporter activity"/>
    <property type="evidence" value="ECO:0007669"/>
    <property type="project" value="InterPro"/>
</dbReference>
<keyword evidence="15" id="KW-0732">Signal</keyword>
<dbReference type="GO" id="GO:0015386">
    <property type="term" value="F:potassium:proton antiporter activity"/>
    <property type="evidence" value="ECO:0007669"/>
    <property type="project" value="TreeGrafter"/>
</dbReference>
<organism evidence="17 18">
    <name type="scientific">Hemibagrus wyckioides</name>
    <dbReference type="NCBI Taxonomy" id="337641"/>
    <lineage>
        <taxon>Eukaryota</taxon>
        <taxon>Metazoa</taxon>
        <taxon>Chordata</taxon>
        <taxon>Craniata</taxon>
        <taxon>Vertebrata</taxon>
        <taxon>Euteleostomi</taxon>
        <taxon>Actinopterygii</taxon>
        <taxon>Neopterygii</taxon>
        <taxon>Teleostei</taxon>
        <taxon>Ostariophysi</taxon>
        <taxon>Siluriformes</taxon>
        <taxon>Bagridae</taxon>
        <taxon>Hemibagrus</taxon>
    </lineage>
</organism>
<gene>
    <name evidence="17" type="ORF">KOW79_013531</name>
</gene>
<dbReference type="GO" id="GO:0051453">
    <property type="term" value="P:regulation of intracellular pH"/>
    <property type="evidence" value="ECO:0007669"/>
    <property type="project" value="TreeGrafter"/>
</dbReference>
<dbReference type="AlphaFoldDB" id="A0A9D3NK46"/>
<dbReference type="InterPro" id="IPR004709">
    <property type="entry name" value="NaH_exchanger"/>
</dbReference>
<comment type="similarity">
    <text evidence="2 12">Belongs to the monovalent cation:proton antiporter 1 (CPA1) transporter (TC 2.A.36) family.</text>
</comment>
<feature type="transmembrane region" description="Helical" evidence="14">
    <location>
        <begin position="417"/>
        <end position="436"/>
    </location>
</feature>
<dbReference type="GO" id="GO:0000139">
    <property type="term" value="C:Golgi membrane"/>
    <property type="evidence" value="ECO:0007669"/>
    <property type="project" value="UniProtKB-SubCell"/>
</dbReference>
<evidence type="ECO:0000256" key="2">
    <source>
        <dbReference type="ARBA" id="ARBA00007367"/>
    </source>
</evidence>
<sequence>MKLVDRGAVLCFLVLISLVWGCECDDTHAELSERRREQEQAEEQSQHQTQTLTDGEEQNGQNENPDPQTDSHRINGTETLGNETLHSVASTAKPTTSTPPTVKPILPVQTGVKAQEEEQSSGMSIFFSLLVIGICIILVHLLIRFKLHFLPESVAVVSLGILMGAVIKIIETQELANWKEEEMFRPNMFFLLLLPPIIFESGYSLHKGNFFQNIGSITLFAVIGTAISAFIVGGGIYFLGQADVIYKMTMTDSFAFGSLISAVDPVATIAIFNALNVDPVLNMLVFGESILNDAVSIVLTNTAEGFTGPDAASVTGWQTFLQALGYFLKMFFGSAALGTLTGLISALSLKHFDLRKTPSLEFGMMIIFAYLPYGLAEGIKLSGIMAILFSGIVMSHYTHHNLSPVTQILMQQTLRTVAFMCETCVFAFLGLSIFSFPHKFEFSFVIWCIVLVLLGRAVNIFPLSFLLNFFRDHKITPKMMFIMWFSGLRGAIPYALSLHLGLEPIEKRQLIGTTTIVIVLFTILLMGGGTMPLIRIMDIEDSQSRRRNRKDINLSKTEKMGNTVESEHLSELTEEEYEAQIVQRQDLKGFLWLDAKYLNPFFTRRLTQEDLLHGRIQMKTLTNKWYEEVRQGPSGSEDEDDEAELL</sequence>
<dbReference type="NCBIfam" id="TIGR00840">
    <property type="entry name" value="b_cpa1"/>
    <property type="match status" value="1"/>
</dbReference>
<comment type="subcellular location">
    <subcellularLocation>
        <location evidence="1">Golgi apparatus membrane</location>
        <topology evidence="1">Multi-pass membrane protein</topology>
    </subcellularLocation>
</comment>
<keyword evidence="9 12" id="KW-0406">Ion transport</keyword>